<dbReference type="Pfam" id="PF12854">
    <property type="entry name" value="PPR_1"/>
    <property type="match status" value="1"/>
</dbReference>
<dbReference type="PANTHER" id="PTHR47938">
    <property type="entry name" value="RESPIRATORY COMPLEX I CHAPERONE (CIA84), PUTATIVE (AFU_ORTHOLOGUE AFUA_2G06020)-RELATED"/>
    <property type="match status" value="1"/>
</dbReference>
<evidence type="ECO:0000256" key="1">
    <source>
        <dbReference type="ARBA" id="ARBA00007626"/>
    </source>
</evidence>
<dbReference type="InterPro" id="IPR002885">
    <property type="entry name" value="PPR_rpt"/>
</dbReference>
<name>A0A2I0AQI7_9ASPA</name>
<feature type="repeat" description="PPR" evidence="3">
    <location>
        <begin position="354"/>
        <end position="389"/>
    </location>
</feature>
<feature type="repeat" description="PPR" evidence="3">
    <location>
        <begin position="284"/>
        <end position="318"/>
    </location>
</feature>
<feature type="repeat" description="PPR" evidence="3">
    <location>
        <begin position="319"/>
        <end position="353"/>
    </location>
</feature>
<feature type="repeat" description="PPR" evidence="3">
    <location>
        <begin position="462"/>
        <end position="496"/>
    </location>
</feature>
<proteinExistence type="inferred from homology"/>
<dbReference type="Proteomes" id="UP000236161">
    <property type="component" value="Unassembled WGS sequence"/>
</dbReference>
<comment type="similarity">
    <text evidence="1">Belongs to the PPR family. P subfamily.</text>
</comment>
<evidence type="ECO:0000256" key="2">
    <source>
        <dbReference type="ARBA" id="ARBA00022737"/>
    </source>
</evidence>
<protein>
    <submittedName>
        <fullName evidence="4">Pentatricopeptide repeat-containing protein</fullName>
        <ecNumber evidence="4">2.1.1.204</ecNumber>
    </submittedName>
</protein>
<keyword evidence="4" id="KW-0808">Transferase</keyword>
<dbReference type="AlphaFoldDB" id="A0A2I0AQI7"/>
<dbReference type="Pfam" id="PF01535">
    <property type="entry name" value="PPR"/>
    <property type="match status" value="1"/>
</dbReference>
<dbReference type="EMBL" id="KZ451960">
    <property type="protein sequence ID" value="PKA57809.1"/>
    <property type="molecule type" value="Genomic_DNA"/>
</dbReference>
<evidence type="ECO:0000313" key="4">
    <source>
        <dbReference type="EMBL" id="PKA57809.1"/>
    </source>
</evidence>
<organism evidence="4 5">
    <name type="scientific">Apostasia shenzhenica</name>
    <dbReference type="NCBI Taxonomy" id="1088818"/>
    <lineage>
        <taxon>Eukaryota</taxon>
        <taxon>Viridiplantae</taxon>
        <taxon>Streptophyta</taxon>
        <taxon>Embryophyta</taxon>
        <taxon>Tracheophyta</taxon>
        <taxon>Spermatophyta</taxon>
        <taxon>Magnoliopsida</taxon>
        <taxon>Liliopsida</taxon>
        <taxon>Asparagales</taxon>
        <taxon>Orchidaceae</taxon>
        <taxon>Apostasioideae</taxon>
        <taxon>Apostasia</taxon>
    </lineage>
</organism>
<dbReference type="OrthoDB" id="185373at2759"/>
<dbReference type="PANTHER" id="PTHR47938:SF9">
    <property type="entry name" value="OS10G0422300 PROTEIN"/>
    <property type="match status" value="1"/>
</dbReference>
<dbReference type="GO" id="GO:0032259">
    <property type="term" value="P:methylation"/>
    <property type="evidence" value="ECO:0007669"/>
    <property type="project" value="UniProtKB-KW"/>
</dbReference>
<gene>
    <name evidence="4" type="ORF">AXF42_Ash015187</name>
</gene>
<dbReference type="NCBIfam" id="TIGR00756">
    <property type="entry name" value="PPR"/>
    <property type="match status" value="6"/>
</dbReference>
<dbReference type="PROSITE" id="PS51375">
    <property type="entry name" value="PPR"/>
    <property type="match status" value="7"/>
</dbReference>
<accession>A0A2I0AQI7</accession>
<dbReference type="Pfam" id="PF13041">
    <property type="entry name" value="PPR_2"/>
    <property type="match status" value="3"/>
</dbReference>
<keyword evidence="5" id="KW-1185">Reference proteome</keyword>
<dbReference type="Gene3D" id="1.25.40.10">
    <property type="entry name" value="Tetratricopeptide repeat domain"/>
    <property type="match status" value="4"/>
</dbReference>
<feature type="repeat" description="PPR" evidence="3">
    <location>
        <begin position="146"/>
        <end position="180"/>
    </location>
</feature>
<evidence type="ECO:0000256" key="3">
    <source>
        <dbReference type="PROSITE-ProRule" id="PRU00708"/>
    </source>
</evidence>
<keyword evidence="2" id="KW-0677">Repeat</keyword>
<sequence length="529" mass="60357">MRELKLSLVGMQGFPDAKSRSLLASSTCLQPISRAFGIENIMVSISLSLLARRHCSIKSTSDNEQLKQTNWILEEEDAQKIRMTILKVRNGTVNDVIMALESMEQCCQMQITTDLVDTLLQKFGDDWKSALGLFHWVGSRPGYKHTSYAYNRMVDLLGKMKQTTRMWELIEMMRRGGFMTVETVAKVMRRLAGAGKWRDAVSFFDDLEKMGLEKDTGSMNLLLDTLCKEGKVQVAREVFLELKSYIPADAYTFNIFVHGWCNACKIEEAVWTVQEMRGSGFHPSVITYSTILKAYCKKSNFPKAYELLDEMTAEGSPPNVVSYTILINSLARSQNIEELLNVVNRMESYGCKPDTRFYNTLINILGKAGRLNDASHIFDVEMRMNGVYPDLSTYNIMISLFCYHNREQDAMCILKDMENSTCKPVIQTYFPLLKLCFRTGKLDDQLKSLLSDITMKHHLSLDLDTYTLLVHGLCNSGKAEWAFLLFDEMISLEIIPKIRTLWLLMDLAERKNMSIAVEKIKILMSGSKL</sequence>
<feature type="repeat" description="PPR" evidence="3">
    <location>
        <begin position="249"/>
        <end position="283"/>
    </location>
</feature>
<dbReference type="InterPro" id="IPR011990">
    <property type="entry name" value="TPR-like_helical_dom_sf"/>
</dbReference>
<dbReference type="GO" id="GO:0008168">
    <property type="term" value="F:methyltransferase activity"/>
    <property type="evidence" value="ECO:0007669"/>
    <property type="project" value="UniProtKB-KW"/>
</dbReference>
<dbReference type="GO" id="GO:0003729">
    <property type="term" value="F:mRNA binding"/>
    <property type="evidence" value="ECO:0007669"/>
    <property type="project" value="TreeGrafter"/>
</dbReference>
<feature type="repeat" description="PPR" evidence="3">
    <location>
        <begin position="390"/>
        <end position="424"/>
    </location>
</feature>
<dbReference type="GO" id="GO:0005739">
    <property type="term" value="C:mitochondrion"/>
    <property type="evidence" value="ECO:0007669"/>
    <property type="project" value="TreeGrafter"/>
</dbReference>
<dbReference type="EC" id="2.1.1.204" evidence="4"/>
<reference evidence="4 5" key="1">
    <citation type="journal article" date="2017" name="Nature">
        <title>The Apostasia genome and the evolution of orchids.</title>
        <authorList>
            <person name="Zhang G.Q."/>
            <person name="Liu K.W."/>
            <person name="Li Z."/>
            <person name="Lohaus R."/>
            <person name="Hsiao Y.Y."/>
            <person name="Niu S.C."/>
            <person name="Wang J.Y."/>
            <person name="Lin Y.C."/>
            <person name="Xu Q."/>
            <person name="Chen L.J."/>
            <person name="Yoshida K."/>
            <person name="Fujiwara S."/>
            <person name="Wang Z.W."/>
            <person name="Zhang Y.Q."/>
            <person name="Mitsuda N."/>
            <person name="Wang M."/>
            <person name="Liu G.H."/>
            <person name="Pecoraro L."/>
            <person name="Huang H.X."/>
            <person name="Xiao X.J."/>
            <person name="Lin M."/>
            <person name="Wu X.Y."/>
            <person name="Wu W.L."/>
            <person name="Chen Y.Y."/>
            <person name="Chang S.B."/>
            <person name="Sakamoto S."/>
            <person name="Ohme-Takagi M."/>
            <person name="Yagi M."/>
            <person name="Zeng S.J."/>
            <person name="Shen C.Y."/>
            <person name="Yeh C.M."/>
            <person name="Luo Y.B."/>
            <person name="Tsai W.C."/>
            <person name="Van de Peer Y."/>
            <person name="Liu Z.J."/>
        </authorList>
    </citation>
    <scope>NUCLEOTIDE SEQUENCE [LARGE SCALE GENOMIC DNA]</scope>
    <source>
        <strain evidence="5">cv. Shenzhen</strain>
        <tissue evidence="4">Stem</tissue>
    </source>
</reference>
<keyword evidence="4" id="KW-0489">Methyltransferase</keyword>
<evidence type="ECO:0000313" key="5">
    <source>
        <dbReference type="Proteomes" id="UP000236161"/>
    </source>
</evidence>